<organism evidence="5 6">
    <name type="scientific">Clostridioides difficile</name>
    <name type="common">Peptoclostridium difficile</name>
    <dbReference type="NCBI Taxonomy" id="1496"/>
    <lineage>
        <taxon>Bacteria</taxon>
        <taxon>Bacillati</taxon>
        <taxon>Bacillota</taxon>
        <taxon>Clostridia</taxon>
        <taxon>Peptostreptococcales</taxon>
        <taxon>Peptostreptococcaceae</taxon>
        <taxon>Clostridioides</taxon>
    </lineage>
</organism>
<evidence type="ECO:0000313" key="6">
    <source>
        <dbReference type="Proteomes" id="UP000878956"/>
    </source>
</evidence>
<dbReference type="AlphaFoldDB" id="A0AAN6A594"/>
<name>A0AAN6A594_CLODI</name>
<evidence type="ECO:0000259" key="4">
    <source>
        <dbReference type="Pfam" id="PF05127"/>
    </source>
</evidence>
<keyword evidence="3" id="KW-1133">Transmembrane helix</keyword>
<sequence>MRTKYEKRELSSNDSSRNLLESIGEYWGAFYLANPHRFCMDYFGFNLHLFQQILIYMMMKSDQFVFIASRGLGKSWLLGVFCCVIAVLKPGTCVLIAAKRKKQAKLLITSKILGDLYLKSDTLKREIKSFQVNAQEVSIDFWNGSRIEAVVSNDDARGYRANVLIVDEYRMVDEGTVNDVLVPFLTNPRQPGYLQNPKYRYMQEENKEIYLSSGWYSQHWSYKKFMETVKGMLSGEDMFACSIPFTCSLEHGLLTKKRILKEMKKESMSDASFMMEYCGVFYNESDDAFFKSSWVNPCRVLESMFYPPSDIEYLENKKKRDKKYHLNKIKGEIRIIGADIALARGVKNDNSIYTLMRMLPNEGTYKRCVVHIEAYNGMEAEKQAIRLKQLFSDFQADYMILDTQGIGTTVWSYIQKANYDSDRDEWYDAYTCFNEDNTVDKSLAKKSLPVVYSMKAYADENHKMAMSLRDVLTNRTLELPISDIEAKEMILEKEMIKADEIDKKAELEAKYIAPYLQTTALVNELINLEYSADGGKIKIKEKSGARKDRYSSLAYTNFLADYLEEKEKRKNRNNQKTVMIYW</sequence>
<dbReference type="InterPro" id="IPR007807">
    <property type="entry name" value="TcmA/NAT10_helicase"/>
</dbReference>
<gene>
    <name evidence="5" type="ORF">KRM00_001024</name>
</gene>
<dbReference type="Gene3D" id="3.30.420.240">
    <property type="match status" value="1"/>
</dbReference>
<reference evidence="5" key="1">
    <citation type="journal article" date="2018" name="Genome Biol.">
        <title>SKESA: strategic k-mer extension for scrupulous assemblies.</title>
        <authorList>
            <person name="Souvorov A."/>
            <person name="Agarwala R."/>
            <person name="Lipman D.J."/>
        </authorList>
    </citation>
    <scope>NUCLEOTIDE SEQUENCE</scope>
    <source>
        <strain evidence="5">HN1000</strain>
    </source>
</reference>
<evidence type="ECO:0000256" key="3">
    <source>
        <dbReference type="SAM" id="Phobius"/>
    </source>
</evidence>
<keyword evidence="3" id="KW-0812">Transmembrane</keyword>
<feature type="domain" description="TcmA/NAT10 helicase" evidence="4">
    <location>
        <begin position="66"/>
        <end position="176"/>
    </location>
</feature>
<evidence type="ECO:0000256" key="1">
    <source>
        <dbReference type="ARBA" id="ARBA00022741"/>
    </source>
</evidence>
<protein>
    <recommendedName>
        <fullName evidence="4">TcmA/NAT10 helicase domain-containing protein</fullName>
    </recommendedName>
</protein>
<accession>A0AAN6A594</accession>
<comment type="caution">
    <text evidence="5">The sequence shown here is derived from an EMBL/GenBank/DDBJ whole genome shotgun (WGS) entry which is preliminary data.</text>
</comment>
<keyword evidence="1" id="KW-0547">Nucleotide-binding</keyword>
<dbReference type="EMBL" id="DAEPXK010000008">
    <property type="protein sequence ID" value="HBH1541562.1"/>
    <property type="molecule type" value="Genomic_DNA"/>
</dbReference>
<evidence type="ECO:0000313" key="5">
    <source>
        <dbReference type="EMBL" id="HBH1541562.1"/>
    </source>
</evidence>
<reference evidence="5" key="2">
    <citation type="submission" date="2021-06" db="EMBL/GenBank/DDBJ databases">
        <authorList>
            <consortium name="NCBI Pathogen Detection Project"/>
        </authorList>
    </citation>
    <scope>NUCLEOTIDE SEQUENCE</scope>
    <source>
        <strain evidence="5">HN1000</strain>
    </source>
</reference>
<dbReference type="InterPro" id="IPR027417">
    <property type="entry name" value="P-loop_NTPase"/>
</dbReference>
<proteinExistence type="predicted"/>
<dbReference type="GO" id="GO:0005524">
    <property type="term" value="F:ATP binding"/>
    <property type="evidence" value="ECO:0007669"/>
    <property type="project" value="UniProtKB-KW"/>
</dbReference>
<keyword evidence="3" id="KW-0472">Membrane</keyword>
<keyword evidence="2" id="KW-0067">ATP-binding</keyword>
<dbReference type="Gene3D" id="3.40.50.300">
    <property type="entry name" value="P-loop containing nucleotide triphosphate hydrolases"/>
    <property type="match status" value="1"/>
</dbReference>
<feature type="transmembrane region" description="Helical" evidence="3">
    <location>
        <begin position="76"/>
        <end position="98"/>
    </location>
</feature>
<dbReference type="RefSeq" id="WP_009894812.1">
    <property type="nucleotide sequence ID" value="NZ_BING01000001.1"/>
</dbReference>
<evidence type="ECO:0000256" key="2">
    <source>
        <dbReference type="ARBA" id="ARBA00022840"/>
    </source>
</evidence>
<dbReference type="Proteomes" id="UP000878956">
    <property type="component" value="Unassembled WGS sequence"/>
</dbReference>
<dbReference type="Pfam" id="PF05127">
    <property type="entry name" value="NAT10_TcmA_helicase"/>
    <property type="match status" value="1"/>
</dbReference>